<keyword evidence="3" id="KW-1185">Reference proteome</keyword>
<dbReference type="SUPFAM" id="SSF55729">
    <property type="entry name" value="Acyl-CoA N-acyltransferases (Nat)"/>
    <property type="match status" value="1"/>
</dbReference>
<reference evidence="2 3" key="1">
    <citation type="submission" date="2013-04" db="EMBL/GenBank/DDBJ databases">
        <title>Oceanococcus atlanticus 22II-S10r2 Genome Sequencing.</title>
        <authorList>
            <person name="Lai Q."/>
            <person name="Li G."/>
            <person name="Shao Z."/>
        </authorList>
    </citation>
    <scope>NUCLEOTIDE SEQUENCE [LARGE SCALE GENOMIC DNA]</scope>
    <source>
        <strain evidence="2 3">22II-S10r2</strain>
    </source>
</reference>
<dbReference type="InterPro" id="IPR016181">
    <property type="entry name" value="Acyl_CoA_acyltransferase"/>
</dbReference>
<dbReference type="CDD" id="cd04301">
    <property type="entry name" value="NAT_SF"/>
    <property type="match status" value="1"/>
</dbReference>
<accession>A0A1Y1SHA7</accession>
<dbReference type="Gene3D" id="3.40.630.30">
    <property type="match status" value="1"/>
</dbReference>
<feature type="domain" description="N-acetyltransferase" evidence="1">
    <location>
        <begin position="6"/>
        <end position="196"/>
    </location>
</feature>
<keyword evidence="2" id="KW-0808">Transferase</keyword>
<evidence type="ECO:0000313" key="3">
    <source>
        <dbReference type="Proteomes" id="UP000192342"/>
    </source>
</evidence>
<name>A0A1Y1SHA7_9GAMM</name>
<gene>
    <name evidence="2" type="ORF">ATO7_04185</name>
</gene>
<dbReference type="InterPro" id="IPR000182">
    <property type="entry name" value="GNAT_dom"/>
</dbReference>
<protein>
    <submittedName>
        <fullName evidence="2">Acetyltransferase (GNAT) family protein</fullName>
    </submittedName>
</protein>
<evidence type="ECO:0000259" key="1">
    <source>
        <dbReference type="PROSITE" id="PS51186"/>
    </source>
</evidence>
<comment type="caution">
    <text evidence="2">The sequence shown here is derived from an EMBL/GenBank/DDBJ whole genome shotgun (WGS) entry which is preliminary data.</text>
</comment>
<dbReference type="GO" id="GO:0016747">
    <property type="term" value="F:acyltransferase activity, transferring groups other than amino-acyl groups"/>
    <property type="evidence" value="ECO:0007669"/>
    <property type="project" value="InterPro"/>
</dbReference>
<dbReference type="PROSITE" id="PS51186">
    <property type="entry name" value="GNAT"/>
    <property type="match status" value="1"/>
</dbReference>
<dbReference type="STRING" id="1317117.ATO7_04185"/>
<proteinExistence type="predicted"/>
<sequence length="199" mass="22391">MNDQTLRIESLRGQDIARHLDALAAMRCSVFREWPYLYAGSAAYEADYLKVYVDCPRALCVLVWDGPHCVGASTAIPLSEAPRDMQQPFIDAGMAIAQIDYFGESVLLPAYRGRGLGVRFFELREAHARELGLTECAFCAVERPPAHPLKPANHVPNDAFWQRRGYQRQARLRTSLSWPDIGESASSAKPMTFWMRTLA</sequence>
<evidence type="ECO:0000313" key="2">
    <source>
        <dbReference type="EMBL" id="ORE89046.1"/>
    </source>
</evidence>
<organism evidence="2 3">
    <name type="scientific">Oceanococcus atlanticus</name>
    <dbReference type="NCBI Taxonomy" id="1317117"/>
    <lineage>
        <taxon>Bacteria</taxon>
        <taxon>Pseudomonadati</taxon>
        <taxon>Pseudomonadota</taxon>
        <taxon>Gammaproteobacteria</taxon>
        <taxon>Chromatiales</taxon>
        <taxon>Oceanococcaceae</taxon>
        <taxon>Oceanococcus</taxon>
    </lineage>
</organism>
<dbReference type="EMBL" id="AQQV01000001">
    <property type="protein sequence ID" value="ORE89046.1"/>
    <property type="molecule type" value="Genomic_DNA"/>
</dbReference>
<dbReference type="Proteomes" id="UP000192342">
    <property type="component" value="Unassembled WGS sequence"/>
</dbReference>
<dbReference type="AlphaFoldDB" id="A0A1Y1SHA7"/>